<accession>A0A8H6WF84</accession>
<evidence type="ECO:0000313" key="3">
    <source>
        <dbReference type="EMBL" id="KAF7310269.1"/>
    </source>
</evidence>
<dbReference type="Gene3D" id="3.40.50.720">
    <property type="entry name" value="NAD(P)-binding Rossmann-like Domain"/>
    <property type="match status" value="1"/>
</dbReference>
<gene>
    <name evidence="3" type="ORF">MIND_00400800</name>
</gene>
<dbReference type="PANTHER" id="PTHR24320:SF283">
    <property type="entry name" value="RETINOL DEHYDROGENASE 11"/>
    <property type="match status" value="1"/>
</dbReference>
<comment type="caution">
    <text evidence="3">The sequence shown here is derived from an EMBL/GenBank/DDBJ whole genome shotgun (WGS) entry which is preliminary data.</text>
</comment>
<name>A0A8H6WF84_9AGAR</name>
<sequence length="325" mass="34093">MASLPAFSALTTAGEAATALAAFIRGKNVIITGTSLNGIGCETARAIARHANLVVITGHNDERLNLAAESIRTSVSAANVRCLKLDLASLAAVRAAAAEVNAYSEPIHVLINNAAKPMCDFALTADGLESQLATGHVGPFLFTHLLVPKLRASASADWTPRVVFVSSIAQSRGGTGVDFDMLLTPDAGNYAPRGVYHQVKTANVLTAGELTRRGAGKIHSYSLHPGLIYTNMLATATAVPFFRSLGALDDDGQPIPEGCAWKTLEQGAATSVVAGFDPRIADRPGSYLDDCVIANEHAATHSTNPEIAKKLWEVTEGIVGESFTF</sequence>
<dbReference type="OrthoDB" id="191139at2759"/>
<dbReference type="InterPro" id="IPR002347">
    <property type="entry name" value="SDR_fam"/>
</dbReference>
<protein>
    <submittedName>
        <fullName evidence="3">Short-chain dehydrogenase/reductase family protein</fullName>
    </submittedName>
</protein>
<evidence type="ECO:0000313" key="4">
    <source>
        <dbReference type="Proteomes" id="UP000636479"/>
    </source>
</evidence>
<reference evidence="3" key="1">
    <citation type="submission" date="2020-05" db="EMBL/GenBank/DDBJ databases">
        <title>Mycena genomes resolve the evolution of fungal bioluminescence.</title>
        <authorList>
            <person name="Tsai I.J."/>
        </authorList>
    </citation>
    <scope>NUCLEOTIDE SEQUENCE</scope>
    <source>
        <strain evidence="3">171206Taipei</strain>
    </source>
</reference>
<dbReference type="Proteomes" id="UP000636479">
    <property type="component" value="Unassembled WGS sequence"/>
</dbReference>
<proteinExistence type="inferred from homology"/>
<dbReference type="EMBL" id="JACAZF010000003">
    <property type="protein sequence ID" value="KAF7310269.1"/>
    <property type="molecule type" value="Genomic_DNA"/>
</dbReference>
<dbReference type="GO" id="GO:0016491">
    <property type="term" value="F:oxidoreductase activity"/>
    <property type="evidence" value="ECO:0007669"/>
    <property type="project" value="UniProtKB-KW"/>
</dbReference>
<dbReference type="AlphaFoldDB" id="A0A8H6WF84"/>
<dbReference type="GeneID" id="59343350"/>
<dbReference type="RefSeq" id="XP_037223719.1">
    <property type="nucleotide sequence ID" value="XM_037360834.1"/>
</dbReference>
<evidence type="ECO:0000256" key="2">
    <source>
        <dbReference type="ARBA" id="ARBA00023002"/>
    </source>
</evidence>
<organism evidence="3 4">
    <name type="scientific">Mycena indigotica</name>
    <dbReference type="NCBI Taxonomy" id="2126181"/>
    <lineage>
        <taxon>Eukaryota</taxon>
        <taxon>Fungi</taxon>
        <taxon>Dikarya</taxon>
        <taxon>Basidiomycota</taxon>
        <taxon>Agaricomycotina</taxon>
        <taxon>Agaricomycetes</taxon>
        <taxon>Agaricomycetidae</taxon>
        <taxon>Agaricales</taxon>
        <taxon>Marasmiineae</taxon>
        <taxon>Mycenaceae</taxon>
        <taxon>Mycena</taxon>
    </lineage>
</organism>
<dbReference type="InterPro" id="IPR036291">
    <property type="entry name" value="NAD(P)-bd_dom_sf"/>
</dbReference>
<dbReference type="PANTHER" id="PTHR24320">
    <property type="entry name" value="RETINOL DEHYDROGENASE"/>
    <property type="match status" value="1"/>
</dbReference>
<comment type="similarity">
    <text evidence="1">Belongs to the short-chain dehydrogenases/reductases (SDR) family.</text>
</comment>
<keyword evidence="4" id="KW-1185">Reference proteome</keyword>
<keyword evidence="2" id="KW-0560">Oxidoreductase</keyword>
<dbReference type="SUPFAM" id="SSF51735">
    <property type="entry name" value="NAD(P)-binding Rossmann-fold domains"/>
    <property type="match status" value="1"/>
</dbReference>
<dbReference type="Pfam" id="PF00106">
    <property type="entry name" value="adh_short"/>
    <property type="match status" value="1"/>
</dbReference>
<evidence type="ECO:0000256" key="1">
    <source>
        <dbReference type="ARBA" id="ARBA00006484"/>
    </source>
</evidence>